<protein>
    <submittedName>
        <fullName evidence="2">Uncharacterized protein</fullName>
    </submittedName>
</protein>
<dbReference type="EMBL" id="KV744814">
    <property type="protein sequence ID" value="OCK85718.1"/>
    <property type="molecule type" value="Genomic_DNA"/>
</dbReference>
<sequence>MYDRGIRTAKRKSQKKTGYVVDSSEQQTNQKINGKWGKMQIRRGSEPARTRKAAGFLLKSAKVRIIKRENIQCTSMPPKKRLHCEHGIHRRPSTKVWAPWINIDHTFEYSFEISIAKTSSKSSPRRRSRKIATAEPAVAQTRRTSSQLRSAIPNGSGGERASLQRQAENRFNSMI</sequence>
<dbReference type="AlphaFoldDB" id="A0A8E2EKZ7"/>
<organism evidence="2 3">
    <name type="scientific">Lepidopterella palustris CBS 459.81</name>
    <dbReference type="NCBI Taxonomy" id="1314670"/>
    <lineage>
        <taxon>Eukaryota</taxon>
        <taxon>Fungi</taxon>
        <taxon>Dikarya</taxon>
        <taxon>Ascomycota</taxon>
        <taxon>Pezizomycotina</taxon>
        <taxon>Dothideomycetes</taxon>
        <taxon>Pleosporomycetidae</taxon>
        <taxon>Mytilinidiales</taxon>
        <taxon>Argynnaceae</taxon>
        <taxon>Lepidopterella</taxon>
    </lineage>
</organism>
<evidence type="ECO:0000313" key="3">
    <source>
        <dbReference type="Proteomes" id="UP000250266"/>
    </source>
</evidence>
<evidence type="ECO:0000313" key="2">
    <source>
        <dbReference type="EMBL" id="OCK85718.1"/>
    </source>
</evidence>
<evidence type="ECO:0000256" key="1">
    <source>
        <dbReference type="SAM" id="MobiDB-lite"/>
    </source>
</evidence>
<proteinExistence type="predicted"/>
<feature type="region of interest" description="Disordered" evidence="1">
    <location>
        <begin position="1"/>
        <end position="27"/>
    </location>
</feature>
<dbReference type="Proteomes" id="UP000250266">
    <property type="component" value="Unassembled WGS sequence"/>
</dbReference>
<reference evidence="2 3" key="1">
    <citation type="journal article" date="2016" name="Nat. Commun.">
        <title>Ectomycorrhizal ecology is imprinted in the genome of the dominant symbiotic fungus Cenococcum geophilum.</title>
        <authorList>
            <consortium name="DOE Joint Genome Institute"/>
            <person name="Peter M."/>
            <person name="Kohler A."/>
            <person name="Ohm R.A."/>
            <person name="Kuo A."/>
            <person name="Krutzmann J."/>
            <person name="Morin E."/>
            <person name="Arend M."/>
            <person name="Barry K.W."/>
            <person name="Binder M."/>
            <person name="Choi C."/>
            <person name="Clum A."/>
            <person name="Copeland A."/>
            <person name="Grisel N."/>
            <person name="Haridas S."/>
            <person name="Kipfer T."/>
            <person name="LaButti K."/>
            <person name="Lindquist E."/>
            <person name="Lipzen A."/>
            <person name="Maire R."/>
            <person name="Meier B."/>
            <person name="Mihaltcheva S."/>
            <person name="Molinier V."/>
            <person name="Murat C."/>
            <person name="Poggeler S."/>
            <person name="Quandt C.A."/>
            <person name="Sperisen C."/>
            <person name="Tritt A."/>
            <person name="Tisserant E."/>
            <person name="Crous P.W."/>
            <person name="Henrissat B."/>
            <person name="Nehls U."/>
            <person name="Egli S."/>
            <person name="Spatafora J.W."/>
            <person name="Grigoriev I.V."/>
            <person name="Martin F.M."/>
        </authorList>
    </citation>
    <scope>NUCLEOTIDE SEQUENCE [LARGE SCALE GENOMIC DNA]</scope>
    <source>
        <strain evidence="2 3">CBS 459.81</strain>
    </source>
</reference>
<feature type="region of interest" description="Disordered" evidence="1">
    <location>
        <begin position="118"/>
        <end position="175"/>
    </location>
</feature>
<accession>A0A8E2EKZ7</accession>
<name>A0A8E2EKZ7_9PEZI</name>
<feature type="compositionally biased region" description="Polar residues" evidence="1">
    <location>
        <begin position="163"/>
        <end position="175"/>
    </location>
</feature>
<keyword evidence="3" id="KW-1185">Reference proteome</keyword>
<gene>
    <name evidence="2" type="ORF">K432DRAFT_2512</name>
</gene>